<evidence type="ECO:0000256" key="3">
    <source>
        <dbReference type="ARBA" id="ARBA00022692"/>
    </source>
</evidence>
<dbReference type="AlphaFoldDB" id="A0A2W5X4T3"/>
<evidence type="ECO:0000256" key="6">
    <source>
        <dbReference type="SAM" id="Phobius"/>
    </source>
</evidence>
<feature type="transmembrane region" description="Helical" evidence="6">
    <location>
        <begin position="252"/>
        <end position="282"/>
    </location>
</feature>
<comment type="subcellular location">
    <subcellularLocation>
        <location evidence="1">Cell membrane</location>
        <topology evidence="1">Multi-pass membrane protein</topology>
    </subcellularLocation>
</comment>
<feature type="transmembrane region" description="Helical" evidence="6">
    <location>
        <begin position="144"/>
        <end position="166"/>
    </location>
</feature>
<dbReference type="InterPro" id="IPR017039">
    <property type="entry name" value="Virul_fac_BrkB"/>
</dbReference>
<organism evidence="7 8">
    <name type="scientific">Xylanimonas oleitrophica</name>
    <dbReference type="NCBI Taxonomy" id="2607479"/>
    <lineage>
        <taxon>Bacteria</taxon>
        <taxon>Bacillati</taxon>
        <taxon>Actinomycetota</taxon>
        <taxon>Actinomycetes</taxon>
        <taxon>Micrococcales</taxon>
        <taxon>Promicromonosporaceae</taxon>
        <taxon>Xylanimonas</taxon>
    </lineage>
</organism>
<dbReference type="GO" id="GO:0005886">
    <property type="term" value="C:plasma membrane"/>
    <property type="evidence" value="ECO:0007669"/>
    <property type="project" value="UniProtKB-SubCell"/>
</dbReference>
<evidence type="ECO:0000256" key="2">
    <source>
        <dbReference type="ARBA" id="ARBA00022475"/>
    </source>
</evidence>
<feature type="transmembrane region" description="Helical" evidence="6">
    <location>
        <begin position="100"/>
        <end position="123"/>
    </location>
</feature>
<gene>
    <name evidence="7" type="ORF">DNL40_01535</name>
</gene>
<feature type="transmembrane region" description="Helical" evidence="6">
    <location>
        <begin position="186"/>
        <end position="215"/>
    </location>
</feature>
<dbReference type="EMBL" id="QKWH01000001">
    <property type="protein sequence ID" value="PZR55515.1"/>
    <property type="molecule type" value="Genomic_DNA"/>
</dbReference>
<proteinExistence type="predicted"/>
<sequence>MKERAQRALEWWKDSRPGRTLAWYGARNGAQLCGGIAYSALFSLFAALTIGWSIFSSLLGARSDLRDAVFAQVDVWVPGLIGSDPETAVLQPDEITLPSAFNTATLVALVVGLVSALGVMAALRRSVRAMFGVLAQEDNALLARVWQLVGFLVLGTGIVASAAASVSSRAVGNVVEDWLGGSWPVAVAIGAGAAAVGVVIDALVVAGIVVLVGGVRPGRRDLVLGCLTAGVVAGVLRWVGTSVVVGSGDRNALLAAGAAVVTILVLVNFVARVLLMVCAWMYDPPRLDELERAEHELTARRHAEEVDRIVQQGQGQGRPWSPFVRGYRRALLS</sequence>
<keyword evidence="5 6" id="KW-0472">Membrane</keyword>
<evidence type="ECO:0000313" key="7">
    <source>
        <dbReference type="EMBL" id="PZR55515.1"/>
    </source>
</evidence>
<name>A0A2W5X4T3_9MICO</name>
<evidence type="ECO:0000313" key="8">
    <source>
        <dbReference type="Proteomes" id="UP000248783"/>
    </source>
</evidence>
<evidence type="ECO:0008006" key="9">
    <source>
        <dbReference type="Google" id="ProtNLM"/>
    </source>
</evidence>
<dbReference type="PANTHER" id="PTHR30213">
    <property type="entry name" value="INNER MEMBRANE PROTEIN YHJD"/>
    <property type="match status" value="1"/>
</dbReference>
<keyword evidence="4 6" id="KW-1133">Transmembrane helix</keyword>
<reference evidence="7 8" key="1">
    <citation type="submission" date="2018-06" db="EMBL/GenBank/DDBJ databases">
        <title>Whole genome sequencing of a novel hydrocarbon degrading bacterial strain, PW21 isolated from oil contaminated produced water sample.</title>
        <authorList>
            <person name="Nagkirti P."/>
            <person name="Shaikh A."/>
            <person name="Gowdaman V."/>
            <person name="Engineer A.E."/>
            <person name="Dagar S."/>
            <person name="Dhakephalkar P.K."/>
        </authorList>
    </citation>
    <scope>NUCLEOTIDE SEQUENCE [LARGE SCALE GENOMIC DNA]</scope>
    <source>
        <strain evidence="7 8">PW21</strain>
    </source>
</reference>
<evidence type="ECO:0000256" key="5">
    <source>
        <dbReference type="ARBA" id="ARBA00023136"/>
    </source>
</evidence>
<feature type="transmembrane region" description="Helical" evidence="6">
    <location>
        <begin position="36"/>
        <end position="55"/>
    </location>
</feature>
<dbReference type="Pfam" id="PF03631">
    <property type="entry name" value="Virul_fac_BrkB"/>
    <property type="match status" value="1"/>
</dbReference>
<accession>A0A2W5X4T3</accession>
<evidence type="ECO:0000256" key="4">
    <source>
        <dbReference type="ARBA" id="ARBA00022989"/>
    </source>
</evidence>
<keyword evidence="3 6" id="KW-0812">Transmembrane</keyword>
<dbReference type="Proteomes" id="UP000248783">
    <property type="component" value="Unassembled WGS sequence"/>
</dbReference>
<evidence type="ECO:0000256" key="1">
    <source>
        <dbReference type="ARBA" id="ARBA00004651"/>
    </source>
</evidence>
<feature type="transmembrane region" description="Helical" evidence="6">
    <location>
        <begin position="222"/>
        <end position="240"/>
    </location>
</feature>
<protein>
    <recommendedName>
        <fullName evidence="9">YihY/virulence factor BrkB family protein</fullName>
    </recommendedName>
</protein>
<dbReference type="PANTHER" id="PTHR30213:SF1">
    <property type="entry name" value="INNER MEMBRANE PROTEIN YHJD"/>
    <property type="match status" value="1"/>
</dbReference>
<comment type="caution">
    <text evidence="7">The sequence shown here is derived from an EMBL/GenBank/DDBJ whole genome shotgun (WGS) entry which is preliminary data.</text>
</comment>
<keyword evidence="8" id="KW-1185">Reference proteome</keyword>
<keyword evidence="2" id="KW-1003">Cell membrane</keyword>